<proteinExistence type="predicted"/>
<reference evidence="1" key="1">
    <citation type="journal article" date="2014" name="Front. Microbiol.">
        <title>High frequency of phylogenetically diverse reductive dehalogenase-homologous genes in deep subseafloor sedimentary metagenomes.</title>
        <authorList>
            <person name="Kawai M."/>
            <person name="Futagami T."/>
            <person name="Toyoda A."/>
            <person name="Takaki Y."/>
            <person name="Nishi S."/>
            <person name="Hori S."/>
            <person name="Arai W."/>
            <person name="Tsubouchi T."/>
            <person name="Morono Y."/>
            <person name="Uchiyama I."/>
            <person name="Ito T."/>
            <person name="Fujiyama A."/>
            <person name="Inagaki F."/>
            <person name="Takami H."/>
        </authorList>
    </citation>
    <scope>NUCLEOTIDE SEQUENCE</scope>
    <source>
        <strain evidence="1">Expedition CK06-06</strain>
    </source>
</reference>
<dbReference type="EMBL" id="BARS01052894">
    <property type="protein sequence ID" value="GAG46752.1"/>
    <property type="molecule type" value="Genomic_DNA"/>
</dbReference>
<dbReference type="Gene3D" id="3.30.70.100">
    <property type="match status" value="1"/>
</dbReference>
<comment type="caution">
    <text evidence="1">The sequence shown here is derived from an EMBL/GenBank/DDBJ whole genome shotgun (WGS) entry which is preliminary data.</text>
</comment>
<protein>
    <recommendedName>
        <fullName evidence="2">ABM domain-containing protein</fullName>
    </recommendedName>
</protein>
<evidence type="ECO:0000313" key="1">
    <source>
        <dbReference type="EMBL" id="GAG46752.1"/>
    </source>
</evidence>
<sequence length="54" mass="6294">QVFRGVENPNEAVLVREWENVEKWEQFISSNEMAEKQRESGLVSGPVVYILEKD</sequence>
<dbReference type="SUPFAM" id="SSF54909">
    <property type="entry name" value="Dimeric alpha+beta barrel"/>
    <property type="match status" value="1"/>
</dbReference>
<evidence type="ECO:0008006" key="2">
    <source>
        <dbReference type="Google" id="ProtNLM"/>
    </source>
</evidence>
<feature type="non-terminal residue" evidence="1">
    <location>
        <position position="1"/>
    </location>
</feature>
<accession>X0YHS7</accession>
<organism evidence="1">
    <name type="scientific">marine sediment metagenome</name>
    <dbReference type="NCBI Taxonomy" id="412755"/>
    <lineage>
        <taxon>unclassified sequences</taxon>
        <taxon>metagenomes</taxon>
        <taxon>ecological metagenomes</taxon>
    </lineage>
</organism>
<dbReference type="AlphaFoldDB" id="X0YHS7"/>
<name>X0YHS7_9ZZZZ</name>
<dbReference type="InterPro" id="IPR011008">
    <property type="entry name" value="Dimeric_a/b-barrel"/>
</dbReference>
<gene>
    <name evidence="1" type="ORF">S01H1_78578</name>
</gene>